<proteinExistence type="predicted"/>
<evidence type="ECO:0000313" key="2">
    <source>
        <dbReference type="EMBL" id="VCT93315.1"/>
    </source>
</evidence>
<sequence length="85" mass="9981">MKIKQPNRKVRSDKKTRVNPSVDHDTHEKLKKLAVSCEMTKTMLAAEIIEMALNNESVINWFQSKYNTNDNYRVIPVKIQGRIMY</sequence>
<accession>A0A9Q9PCL9</accession>
<protein>
    <submittedName>
        <fullName evidence="2">Uncharacterized protein</fullName>
    </submittedName>
</protein>
<geneLocation type="plasmid" evidence="2">
    <name>p576</name>
</geneLocation>
<dbReference type="RefSeq" id="WP_017358900.1">
    <property type="nucleotide sequence ID" value="NZ_JBNMRX010000012.1"/>
</dbReference>
<evidence type="ECO:0000256" key="1">
    <source>
        <dbReference type="SAM" id="MobiDB-lite"/>
    </source>
</evidence>
<feature type="region of interest" description="Disordered" evidence="1">
    <location>
        <begin position="1"/>
        <end position="25"/>
    </location>
</feature>
<feature type="compositionally biased region" description="Basic residues" evidence="1">
    <location>
        <begin position="1"/>
        <end position="14"/>
    </location>
</feature>
<reference evidence="2" key="1">
    <citation type="submission" date="2018-10" db="EMBL/GenBank/DDBJ databases">
        <authorList>
            <person name="Singh K. P."/>
            <person name="Ramachandran G."/>
            <person name="Val-Calvo J."/>
            <person name="Meijer J.J. W."/>
            <person name="Miguel-Arribas A."/>
            <person name="Gago Cordoba C."/>
        </authorList>
    </citation>
    <scope>NUCLEOTIDE SEQUENCE</scope>
    <source>
        <strain evidence="2">1</strain>
        <plasmid evidence="2">p576</plasmid>
    </source>
</reference>
<dbReference type="EMBL" id="LR026976">
    <property type="protein sequence ID" value="VCT93315.1"/>
    <property type="molecule type" value="Genomic_DNA"/>
</dbReference>
<name>A0A9Q9PCL9_BACPU</name>
<dbReference type="AlphaFoldDB" id="A0A9Q9PCL9"/>
<keyword evidence="2" id="KW-0614">Plasmid</keyword>
<gene>
    <name evidence="2" type="primary">p30c</name>
    <name evidence="2" type="ORF">SBRMV_030</name>
</gene>
<organism evidence="2">
    <name type="scientific">Bacillus pumilus</name>
    <name type="common">Bacillus mesentericus</name>
    <dbReference type="NCBI Taxonomy" id="1408"/>
    <lineage>
        <taxon>Bacteria</taxon>
        <taxon>Bacillati</taxon>
        <taxon>Bacillota</taxon>
        <taxon>Bacilli</taxon>
        <taxon>Bacillales</taxon>
        <taxon>Bacillaceae</taxon>
        <taxon>Bacillus</taxon>
    </lineage>
</organism>